<evidence type="ECO:0000259" key="7">
    <source>
        <dbReference type="Pfam" id="PF05428"/>
    </source>
</evidence>
<feature type="chain" id="PRO_5015106377" evidence="6">
    <location>
        <begin position="21"/>
        <end position="324"/>
    </location>
</feature>
<feature type="domain" description="Corticotropin-releasing factor binding protein C-terminal" evidence="8">
    <location>
        <begin position="178"/>
        <end position="307"/>
    </location>
</feature>
<feature type="domain" description="Corticotropin-releasing factor binding protein N-terminal" evidence="7">
    <location>
        <begin position="71"/>
        <end position="165"/>
    </location>
</feature>
<dbReference type="EMBL" id="IACF01004282">
    <property type="protein sequence ID" value="LAB69876.1"/>
    <property type="molecule type" value="mRNA"/>
</dbReference>
<dbReference type="GO" id="GO:0005615">
    <property type="term" value="C:extracellular space"/>
    <property type="evidence" value="ECO:0007669"/>
    <property type="project" value="TreeGrafter"/>
</dbReference>
<dbReference type="GO" id="GO:0051460">
    <property type="term" value="P:negative regulation of corticotropin secretion"/>
    <property type="evidence" value="ECO:0007669"/>
    <property type="project" value="TreeGrafter"/>
</dbReference>
<sequence length="324" mass="34660">MFVFLLAACCLVGMAPQTAAAKVAFPKGGPSTVMGLGLQALRNKRSSQLIKDCISVGLEEGGYYHKSVGDPTVCGVYLASGPSQRVQITLDYLDIDCKSGGLISFLDGWELNGEVFPPTADVPMEGRVEELCGRHRRKVFVSSSNAASLLYTLPRRGDVFKFSVKFIKHPTPCNILVNGDSGVFTLRNHGTRINCSLAAVFPASISLLQLSVGVPAIRGIRRAAPNRFIETGVMHRCSKRGLEDEVVVGGSLGLDVSNMVVEDDICGLDSNPRGRPSSVLCEVSVVRLISSGNTENSVTVAVSQLQFEDPNMIPTTVCPMPNEA</sequence>
<evidence type="ECO:0000313" key="9">
    <source>
        <dbReference type="EMBL" id="LAB69876.1"/>
    </source>
</evidence>
<dbReference type="PANTHER" id="PTHR10278">
    <property type="entry name" value="CORTICOTROPIN-RELEASING FACTOR-BINDING PROTEIN"/>
    <property type="match status" value="1"/>
</dbReference>
<dbReference type="GO" id="GO:0009755">
    <property type="term" value="P:hormone-mediated signaling pathway"/>
    <property type="evidence" value="ECO:0007669"/>
    <property type="project" value="TreeGrafter"/>
</dbReference>
<protein>
    <submittedName>
        <fullName evidence="9">Corticotropin-releasing factor-binding protein-like</fullName>
    </submittedName>
</protein>
<feature type="signal peptide" evidence="6">
    <location>
        <begin position="1"/>
        <end position="20"/>
    </location>
</feature>
<dbReference type="InterPro" id="IPR056178">
    <property type="entry name" value="CRF-BP_C"/>
</dbReference>
<keyword evidence="4" id="KW-1015">Disulfide bond</keyword>
<evidence type="ECO:0000259" key="8">
    <source>
        <dbReference type="Pfam" id="PF23541"/>
    </source>
</evidence>
<dbReference type="InterPro" id="IPR008435">
    <property type="entry name" value="CRF-bd"/>
</dbReference>
<proteinExistence type="evidence at transcript level"/>
<evidence type="ECO:0000256" key="2">
    <source>
        <dbReference type="ARBA" id="ARBA00022525"/>
    </source>
</evidence>
<evidence type="ECO:0000256" key="3">
    <source>
        <dbReference type="ARBA" id="ARBA00022729"/>
    </source>
</evidence>
<dbReference type="Pfam" id="PF05428">
    <property type="entry name" value="CRF-BP_N"/>
    <property type="match status" value="1"/>
</dbReference>
<accession>A0A2P2I7J3</accession>
<dbReference type="AlphaFoldDB" id="A0A2P2I7J3"/>
<dbReference type="GO" id="GO:0051424">
    <property type="term" value="F:corticotropin-releasing hormone binding"/>
    <property type="evidence" value="ECO:0007669"/>
    <property type="project" value="InterPro"/>
</dbReference>
<dbReference type="PANTHER" id="PTHR10278:SF0">
    <property type="entry name" value="CORTICOTROPIN-RELEASING FACTOR-BINDING PROTEIN"/>
    <property type="match status" value="1"/>
</dbReference>
<evidence type="ECO:0000256" key="4">
    <source>
        <dbReference type="ARBA" id="ARBA00023157"/>
    </source>
</evidence>
<reference evidence="9" key="1">
    <citation type="journal article" date="2018" name="Biosci. Biotechnol. Biochem.">
        <title>Polysaccharide hydrolase of the hadal zone amphipods Hirondellea gigas.</title>
        <authorList>
            <person name="Kobayashi H."/>
            <person name="Nagahama T."/>
            <person name="Arai W."/>
            <person name="Sasagawa Y."/>
            <person name="Umeda M."/>
            <person name="Hayashi T."/>
            <person name="Nikaido I."/>
            <person name="Watanabe H."/>
            <person name="Oguri K."/>
            <person name="Kitazato H."/>
            <person name="Fujioka K."/>
            <person name="Kido Y."/>
            <person name="Takami H."/>
        </authorList>
    </citation>
    <scope>NUCLEOTIDE SEQUENCE</scope>
    <source>
        <tissue evidence="9">Whole body</tissue>
    </source>
</reference>
<dbReference type="Pfam" id="PF23541">
    <property type="entry name" value="CRF-BP_C"/>
    <property type="match status" value="1"/>
</dbReference>
<evidence type="ECO:0000256" key="6">
    <source>
        <dbReference type="SAM" id="SignalP"/>
    </source>
</evidence>
<evidence type="ECO:0000256" key="1">
    <source>
        <dbReference type="ARBA" id="ARBA00004613"/>
    </source>
</evidence>
<keyword evidence="5" id="KW-0325">Glycoprotein</keyword>
<comment type="subcellular location">
    <subcellularLocation>
        <location evidence="1">Secreted</location>
    </subcellularLocation>
</comment>
<dbReference type="InterPro" id="IPR056177">
    <property type="entry name" value="CRF-BP_N"/>
</dbReference>
<evidence type="ECO:0000256" key="5">
    <source>
        <dbReference type="ARBA" id="ARBA00023180"/>
    </source>
</evidence>
<organism evidence="9">
    <name type="scientific">Hirondellea gigas</name>
    <dbReference type="NCBI Taxonomy" id="1518452"/>
    <lineage>
        <taxon>Eukaryota</taxon>
        <taxon>Metazoa</taxon>
        <taxon>Ecdysozoa</taxon>
        <taxon>Arthropoda</taxon>
        <taxon>Crustacea</taxon>
        <taxon>Multicrustacea</taxon>
        <taxon>Malacostraca</taxon>
        <taxon>Eumalacostraca</taxon>
        <taxon>Peracarida</taxon>
        <taxon>Amphipoda</taxon>
        <taxon>Amphilochidea</taxon>
        <taxon>Lysianassida</taxon>
        <taxon>Lysianassidira</taxon>
        <taxon>Lysianassoidea</taxon>
        <taxon>Lysianassidae</taxon>
        <taxon>Hirondellea</taxon>
    </lineage>
</organism>
<keyword evidence="2" id="KW-0964">Secreted</keyword>
<name>A0A2P2I7J3_9CRUS</name>
<keyword evidence="3 6" id="KW-0732">Signal</keyword>